<dbReference type="AlphaFoldDB" id="A0A3D8P358"/>
<dbReference type="Proteomes" id="UP000256329">
    <property type="component" value="Unassembled WGS sequence"/>
</dbReference>
<protein>
    <submittedName>
        <fullName evidence="1">Uncharacterized protein</fullName>
    </submittedName>
</protein>
<organism evidence="1 2">
    <name type="scientific">Ammonifex thiophilus</name>
    <dbReference type="NCBI Taxonomy" id="444093"/>
    <lineage>
        <taxon>Bacteria</taxon>
        <taxon>Bacillati</taxon>
        <taxon>Bacillota</taxon>
        <taxon>Clostridia</taxon>
        <taxon>Thermoanaerobacterales</taxon>
        <taxon>Thermoanaerobacteraceae</taxon>
        <taxon>Ammonifex</taxon>
    </lineage>
</organism>
<accession>A0A3D8P358</accession>
<keyword evidence="2" id="KW-1185">Reference proteome</keyword>
<proteinExistence type="predicted"/>
<name>A0A3D8P358_9THEO</name>
<gene>
    <name evidence="1" type="ORF">DXX99_06280</name>
</gene>
<evidence type="ECO:0000313" key="2">
    <source>
        <dbReference type="Proteomes" id="UP000256329"/>
    </source>
</evidence>
<reference evidence="1 2" key="1">
    <citation type="submission" date="2018-08" db="EMBL/GenBank/DDBJ databases">
        <title>Form III RuBisCO-mediated autotrophy in Thermodesulfobium bacteria.</title>
        <authorList>
            <person name="Toshchakov S.V."/>
            <person name="Kublanov I.V."/>
            <person name="Frolov E."/>
            <person name="Bonch-Osmolovskaya E.A."/>
            <person name="Tourova T.P."/>
            <person name="Chernych N.A."/>
            <person name="Lebedinsky A.V."/>
        </authorList>
    </citation>
    <scope>NUCLEOTIDE SEQUENCE [LARGE SCALE GENOMIC DNA]</scope>
    <source>
        <strain evidence="1 2">SR</strain>
    </source>
</reference>
<dbReference type="EMBL" id="QSLN01000007">
    <property type="protein sequence ID" value="RDV83002.1"/>
    <property type="molecule type" value="Genomic_DNA"/>
</dbReference>
<sequence>MGARIYKTADLLRGQTIKNFGPFLEKGASYDGEKGTFQFSLPGKRVVFDPPLIPERSFFELLDKRCRQALKSSGLEFRRIVARLKGRLVVGLGAESVYEVSLALYPLYGFPCVPASAFKGQCAAR</sequence>
<evidence type="ECO:0000313" key="1">
    <source>
        <dbReference type="EMBL" id="RDV83002.1"/>
    </source>
</evidence>
<comment type="caution">
    <text evidence="1">The sequence shown here is derived from an EMBL/GenBank/DDBJ whole genome shotgun (WGS) entry which is preliminary data.</text>
</comment>